<feature type="domain" description="DUF4015" evidence="2">
    <location>
        <begin position="75"/>
        <end position="338"/>
    </location>
</feature>
<keyword evidence="1" id="KW-0472">Membrane</keyword>
<dbReference type="SUPFAM" id="SSF51445">
    <property type="entry name" value="(Trans)glycosidases"/>
    <property type="match status" value="1"/>
</dbReference>
<evidence type="ECO:0000259" key="2">
    <source>
        <dbReference type="Pfam" id="PF13200"/>
    </source>
</evidence>
<dbReference type="Pfam" id="PF13200">
    <property type="entry name" value="DUF4015"/>
    <property type="match status" value="2"/>
</dbReference>
<dbReference type="InterPro" id="IPR025275">
    <property type="entry name" value="DUF4015"/>
</dbReference>
<gene>
    <name evidence="3" type="ORF">UX53_C0031G0003</name>
</gene>
<keyword evidence="1" id="KW-1133">Transmembrane helix</keyword>
<feature type="domain" description="DUF4015" evidence="2">
    <location>
        <begin position="380"/>
        <end position="434"/>
    </location>
</feature>
<organism evidence="3 4">
    <name type="scientific">Candidatus Azambacteria bacterium GW2011_GWB2_46_37</name>
    <dbReference type="NCBI Taxonomy" id="1618618"/>
    <lineage>
        <taxon>Bacteria</taxon>
        <taxon>Candidatus Azamiibacteriota</taxon>
    </lineage>
</organism>
<name>A0A0G1PZX5_9BACT</name>
<protein>
    <recommendedName>
        <fullName evidence="2">DUF4015 domain-containing protein</fullName>
    </recommendedName>
</protein>
<accession>A0A0G1PZX5</accession>
<feature type="transmembrane region" description="Helical" evidence="1">
    <location>
        <begin position="12"/>
        <end position="34"/>
    </location>
</feature>
<dbReference type="AlphaFoldDB" id="A0A0G1PZX5"/>
<dbReference type="PATRIC" id="fig|1618618.3.peg.592"/>
<dbReference type="InterPro" id="IPR017853">
    <property type="entry name" value="GH"/>
</dbReference>
<dbReference type="EMBL" id="LCMO01000031">
    <property type="protein sequence ID" value="KKU38406.1"/>
    <property type="molecule type" value="Genomic_DNA"/>
</dbReference>
<keyword evidence="1" id="KW-0812">Transmembrane</keyword>
<reference evidence="3 4" key="1">
    <citation type="journal article" date="2015" name="Nature">
        <title>rRNA introns, odd ribosomes, and small enigmatic genomes across a large radiation of phyla.</title>
        <authorList>
            <person name="Brown C.T."/>
            <person name="Hug L.A."/>
            <person name="Thomas B.C."/>
            <person name="Sharon I."/>
            <person name="Castelle C.J."/>
            <person name="Singh A."/>
            <person name="Wilkins M.J."/>
            <person name="Williams K.H."/>
            <person name="Banfield J.F."/>
        </authorList>
    </citation>
    <scope>NUCLEOTIDE SEQUENCE [LARGE SCALE GENOMIC DNA]</scope>
</reference>
<comment type="caution">
    <text evidence="3">The sequence shown here is derived from an EMBL/GenBank/DDBJ whole genome shotgun (WGS) entry which is preliminary data.</text>
</comment>
<evidence type="ECO:0000313" key="4">
    <source>
        <dbReference type="Proteomes" id="UP000033818"/>
    </source>
</evidence>
<evidence type="ECO:0000313" key="3">
    <source>
        <dbReference type="EMBL" id="KKU38406.1"/>
    </source>
</evidence>
<dbReference type="Proteomes" id="UP000033818">
    <property type="component" value="Unassembled WGS sequence"/>
</dbReference>
<evidence type="ECO:0000256" key="1">
    <source>
        <dbReference type="SAM" id="Phobius"/>
    </source>
</evidence>
<sequence length="451" mass="49972">MRLNNAKSRIIFAVLITLFIASLWGGAFYIDAWLKKNGKCLCGNGPVSESQDASQNQTAAVPSIPAEKKLILAKGIYLTGWSAGNEAGKLDKILDLIDKTELNAVVIDIKDSSGKITFKTNNPLFAEIGSEQAKIRDVKNLIKRLRERGVYAIGRIAVFEDPELAFKKPHLALKNKLSGKPWKNSNGLVWVDPAAKEVWDYNIALAKEGIAAGFDEINFDYIRFPSDGNLSNISYPFWDGKIAKHEVIRSFFEYLHGELKSSGVALSADLFGQTLWQNDGLNIGQRLQDAAPYFDVISPMLYPSHFPEGFYGFQNPAEHPYEIIYQSLIKAQKTLTASSAGVSGPIGEDRKIQGALTTAETNGAEKEPSESNFVSDSDALKKVKIRPWLQDFDMGANYNEKMIRLQKKAVEDAAKQVGQDGAFGWTFWNAANNYTNKAFDPEQKQESGIKN</sequence>
<proteinExistence type="predicted"/>